<evidence type="ECO:0000256" key="2">
    <source>
        <dbReference type="ARBA" id="ARBA00022517"/>
    </source>
</evidence>
<keyword evidence="20" id="KW-1185">Reference proteome</keyword>
<keyword evidence="8 14" id="KW-0694">RNA-binding</keyword>
<evidence type="ECO:0000259" key="16">
    <source>
        <dbReference type="PROSITE" id="PS51192"/>
    </source>
</evidence>
<comment type="domain">
    <text evidence="14">The Q motif is unique to and characteristic of the DEAD box family of RNA helicases and controls ATP binding and hydrolysis.</text>
</comment>
<dbReference type="AlphaFoldDB" id="A0A9P8Q207"/>
<evidence type="ECO:0000256" key="10">
    <source>
        <dbReference type="ARBA" id="ARBA00023242"/>
    </source>
</evidence>
<dbReference type="CDD" id="cd18787">
    <property type="entry name" value="SF2_C_DEAD"/>
    <property type="match status" value="1"/>
</dbReference>
<evidence type="ECO:0000313" key="20">
    <source>
        <dbReference type="Proteomes" id="UP000774326"/>
    </source>
</evidence>
<evidence type="ECO:0000256" key="9">
    <source>
        <dbReference type="ARBA" id="ARBA00023054"/>
    </source>
</evidence>
<dbReference type="PROSITE" id="PS51192">
    <property type="entry name" value="HELICASE_ATP_BIND_1"/>
    <property type="match status" value="1"/>
</dbReference>
<comment type="function">
    <text evidence="14">RNA helicase.</text>
</comment>
<feature type="compositionally biased region" description="Basic and acidic residues" evidence="15">
    <location>
        <begin position="522"/>
        <end position="540"/>
    </location>
</feature>
<comment type="similarity">
    <text evidence="11">Belongs to the DEAD box helicase family. DDX55/SPB4 subfamily.</text>
</comment>
<dbReference type="PANTHER" id="PTHR24031">
    <property type="entry name" value="RNA HELICASE"/>
    <property type="match status" value="1"/>
</dbReference>
<dbReference type="InterPro" id="IPR001650">
    <property type="entry name" value="Helicase_C-like"/>
</dbReference>
<feature type="compositionally biased region" description="Basic and acidic residues" evidence="15">
    <location>
        <begin position="499"/>
        <end position="510"/>
    </location>
</feature>
<evidence type="ECO:0000256" key="7">
    <source>
        <dbReference type="ARBA" id="ARBA00022840"/>
    </source>
</evidence>
<evidence type="ECO:0000256" key="11">
    <source>
        <dbReference type="ARBA" id="ARBA00038002"/>
    </source>
</evidence>
<feature type="domain" description="Helicase ATP-binding" evidence="16">
    <location>
        <begin position="34"/>
        <end position="213"/>
    </location>
</feature>
<dbReference type="InterPro" id="IPR014001">
    <property type="entry name" value="Helicase_ATP-bd"/>
</dbReference>
<sequence length="576" mass="66750">MSLDWSKLNIQQWLKDAIGSLGFQTMTTVQASAIPIFLQNKDVVVEAVTGSGKTLSFVIPIIEKMTRVEHQKYHVNAIVLSPTRELAQQIDKVFQSVLQFNPEENGIRTQLILGGVNTLEQDLETFKKRNPHIIISTPGRLQELIKSKKIKTTDLEVLILDEADRLLDTNFSKEMDFILASLPKQKRTGLFSATISKAYETLHKTGIRNPIKIKVNAKNNKPKSLQMYYHVVKPEDKLNLMFKILTEYHFQKAMVYFPTCVSVDYYYQFFKTLTQYKDQLKFFSLHGKLKTPARLKTLSNFDASNDGKTILMTTDVASRGIDIDDVDLIIQLDPPTDPDSFMHRCGRTGRAGRFGQAITFLNEGREEDYINFLEVKDVDIEELELPFEKGVDLGLTSWNLQDRARHDKAVHAFVSFVRYYTKHSVNSIFRVGNIDWSSLAKFYGVTRLPSMPEINKKDSNVSEFIGDYDFEKWEQFKYLDENKEKARVDELAKEKKKFERQEIKKKKEENSAWSVKVGKKQARNEKNINKRDLELDMKGEDDNESEQEMDWKDMIRAQKKQKKNEKNDDIAQFDDL</sequence>
<dbReference type="Proteomes" id="UP000774326">
    <property type="component" value="Unassembled WGS sequence"/>
</dbReference>
<accession>A0A9P8Q207</accession>
<evidence type="ECO:0000256" key="12">
    <source>
        <dbReference type="PROSITE-ProRule" id="PRU00552"/>
    </source>
</evidence>
<keyword evidence="5 13" id="KW-0378">Hydrolase</keyword>
<dbReference type="InterPro" id="IPR011545">
    <property type="entry name" value="DEAD/DEAH_box_helicase_dom"/>
</dbReference>
<feature type="domain" description="DEAD-box RNA helicase Q" evidence="18">
    <location>
        <begin position="3"/>
        <end position="31"/>
    </location>
</feature>
<evidence type="ECO:0000256" key="14">
    <source>
        <dbReference type="RuleBase" id="RU365068"/>
    </source>
</evidence>
<dbReference type="InterPro" id="IPR025313">
    <property type="entry name" value="SPB4-like_CTE"/>
</dbReference>
<name>A0A9P8Q207_WICPI</name>
<dbReference type="InterPro" id="IPR056330">
    <property type="entry name" value="CTT_SPB4"/>
</dbReference>
<dbReference type="SMART" id="SM01178">
    <property type="entry name" value="DUF4217"/>
    <property type="match status" value="1"/>
</dbReference>
<evidence type="ECO:0000256" key="15">
    <source>
        <dbReference type="SAM" id="MobiDB-lite"/>
    </source>
</evidence>
<evidence type="ECO:0000256" key="3">
    <source>
        <dbReference type="ARBA" id="ARBA00022552"/>
    </source>
</evidence>
<dbReference type="PROSITE" id="PS00039">
    <property type="entry name" value="DEAD_ATP_HELICASE"/>
    <property type="match status" value="1"/>
</dbReference>
<dbReference type="InterPro" id="IPR027417">
    <property type="entry name" value="P-loop_NTPase"/>
</dbReference>
<comment type="subcellular location">
    <subcellularLocation>
        <location evidence="1">Nucleus</location>
        <location evidence="1">Nucleolus</location>
    </subcellularLocation>
</comment>
<organism evidence="19 20">
    <name type="scientific">Wickerhamomyces pijperi</name>
    <name type="common">Yeast</name>
    <name type="synonym">Pichia pijperi</name>
    <dbReference type="NCBI Taxonomy" id="599730"/>
    <lineage>
        <taxon>Eukaryota</taxon>
        <taxon>Fungi</taxon>
        <taxon>Dikarya</taxon>
        <taxon>Ascomycota</taxon>
        <taxon>Saccharomycotina</taxon>
        <taxon>Saccharomycetes</taxon>
        <taxon>Phaffomycetales</taxon>
        <taxon>Wickerhamomycetaceae</taxon>
        <taxon>Wickerhamomyces</taxon>
    </lineage>
</organism>
<evidence type="ECO:0000256" key="8">
    <source>
        <dbReference type="ARBA" id="ARBA00022884"/>
    </source>
</evidence>
<dbReference type="InterPro" id="IPR014014">
    <property type="entry name" value="RNA_helicase_DEAD_Q_motif"/>
</dbReference>
<keyword evidence="9" id="KW-0175">Coiled coil</keyword>
<dbReference type="GO" id="GO:0006364">
    <property type="term" value="P:rRNA processing"/>
    <property type="evidence" value="ECO:0007669"/>
    <property type="project" value="UniProtKB-KW"/>
</dbReference>
<evidence type="ECO:0000313" key="19">
    <source>
        <dbReference type="EMBL" id="KAH3681329.1"/>
    </source>
</evidence>
<dbReference type="EC" id="3.6.4.13" evidence="14"/>
<dbReference type="PROSITE" id="PS51195">
    <property type="entry name" value="Q_MOTIF"/>
    <property type="match status" value="1"/>
</dbReference>
<comment type="caution">
    <text evidence="19">The sequence shown here is derived from an EMBL/GenBank/DDBJ whole genome shotgun (WGS) entry which is preliminary data.</text>
</comment>
<dbReference type="Pfam" id="PF00270">
    <property type="entry name" value="DEAD"/>
    <property type="match status" value="1"/>
</dbReference>
<feature type="domain" description="Helicase C-terminal" evidence="17">
    <location>
        <begin position="224"/>
        <end position="391"/>
    </location>
</feature>
<keyword evidence="3" id="KW-0698">rRNA processing</keyword>
<keyword evidence="4 13" id="KW-0547">Nucleotide-binding</keyword>
<feature type="short sequence motif" description="Q motif" evidence="12">
    <location>
        <begin position="3"/>
        <end position="31"/>
    </location>
</feature>
<evidence type="ECO:0000256" key="13">
    <source>
        <dbReference type="RuleBase" id="RU000492"/>
    </source>
</evidence>
<reference evidence="19" key="2">
    <citation type="submission" date="2021-01" db="EMBL/GenBank/DDBJ databases">
        <authorList>
            <person name="Schikora-Tamarit M.A."/>
        </authorList>
    </citation>
    <scope>NUCLEOTIDE SEQUENCE</scope>
    <source>
        <strain evidence="19">CBS2887</strain>
    </source>
</reference>
<evidence type="ECO:0000259" key="18">
    <source>
        <dbReference type="PROSITE" id="PS51195"/>
    </source>
</evidence>
<feature type="region of interest" description="Disordered" evidence="15">
    <location>
        <begin position="499"/>
        <end position="552"/>
    </location>
</feature>
<keyword evidence="7 13" id="KW-0067">ATP-binding</keyword>
<dbReference type="GO" id="GO:0003723">
    <property type="term" value="F:RNA binding"/>
    <property type="evidence" value="ECO:0007669"/>
    <property type="project" value="UniProtKB-UniRule"/>
</dbReference>
<dbReference type="SMART" id="SM00487">
    <property type="entry name" value="DEXDc"/>
    <property type="match status" value="1"/>
</dbReference>
<evidence type="ECO:0000256" key="1">
    <source>
        <dbReference type="ARBA" id="ARBA00004604"/>
    </source>
</evidence>
<dbReference type="EMBL" id="JAEUBG010004464">
    <property type="protein sequence ID" value="KAH3681329.1"/>
    <property type="molecule type" value="Genomic_DNA"/>
</dbReference>
<dbReference type="InterPro" id="IPR000629">
    <property type="entry name" value="RNA-helicase_DEAD-box_CS"/>
</dbReference>
<dbReference type="GO" id="GO:0003724">
    <property type="term" value="F:RNA helicase activity"/>
    <property type="evidence" value="ECO:0007669"/>
    <property type="project" value="UniProtKB-EC"/>
</dbReference>
<keyword evidence="2" id="KW-0690">Ribosome biogenesis</keyword>
<evidence type="ECO:0000256" key="6">
    <source>
        <dbReference type="ARBA" id="ARBA00022806"/>
    </source>
</evidence>
<evidence type="ECO:0000259" key="17">
    <source>
        <dbReference type="PROSITE" id="PS51194"/>
    </source>
</evidence>
<keyword evidence="10" id="KW-0539">Nucleus</keyword>
<evidence type="ECO:0000256" key="5">
    <source>
        <dbReference type="ARBA" id="ARBA00022801"/>
    </source>
</evidence>
<proteinExistence type="inferred from homology"/>
<dbReference type="PROSITE" id="PS51194">
    <property type="entry name" value="HELICASE_CTER"/>
    <property type="match status" value="1"/>
</dbReference>
<protein>
    <recommendedName>
        <fullName evidence="14">ATP-dependent RNA helicase</fullName>
        <ecNumber evidence="14">3.6.4.13</ecNumber>
    </recommendedName>
</protein>
<comment type="catalytic activity">
    <reaction evidence="14">
        <text>ATP + H2O = ADP + phosphate + H(+)</text>
        <dbReference type="Rhea" id="RHEA:13065"/>
        <dbReference type="ChEBI" id="CHEBI:15377"/>
        <dbReference type="ChEBI" id="CHEBI:15378"/>
        <dbReference type="ChEBI" id="CHEBI:30616"/>
        <dbReference type="ChEBI" id="CHEBI:43474"/>
        <dbReference type="ChEBI" id="CHEBI:456216"/>
        <dbReference type="EC" id="3.6.4.13"/>
    </reaction>
</comment>
<dbReference type="GO" id="GO:0005524">
    <property type="term" value="F:ATP binding"/>
    <property type="evidence" value="ECO:0007669"/>
    <property type="project" value="UniProtKB-UniRule"/>
</dbReference>
<dbReference type="Gene3D" id="3.40.50.300">
    <property type="entry name" value="P-loop containing nucleotide triphosphate hydrolases"/>
    <property type="match status" value="2"/>
</dbReference>
<dbReference type="CDD" id="cd17960">
    <property type="entry name" value="DEADc_DDX55"/>
    <property type="match status" value="1"/>
</dbReference>
<gene>
    <name evidence="19" type="ORF">WICPIJ_007682</name>
</gene>
<evidence type="ECO:0000256" key="4">
    <source>
        <dbReference type="ARBA" id="ARBA00022741"/>
    </source>
</evidence>
<dbReference type="SUPFAM" id="SSF52540">
    <property type="entry name" value="P-loop containing nucleoside triphosphate hydrolases"/>
    <property type="match status" value="1"/>
</dbReference>
<dbReference type="GO" id="GO:0005730">
    <property type="term" value="C:nucleolus"/>
    <property type="evidence" value="ECO:0007669"/>
    <property type="project" value="UniProtKB-SubCell"/>
</dbReference>
<dbReference type="GO" id="GO:0016787">
    <property type="term" value="F:hydrolase activity"/>
    <property type="evidence" value="ECO:0007669"/>
    <property type="project" value="UniProtKB-KW"/>
</dbReference>
<dbReference type="OrthoDB" id="7396459at2759"/>
<reference evidence="19" key="1">
    <citation type="journal article" date="2021" name="Open Biol.">
        <title>Shared evolutionary footprints suggest mitochondrial oxidative damage underlies multiple complex I losses in fungi.</title>
        <authorList>
            <person name="Schikora-Tamarit M.A."/>
            <person name="Marcet-Houben M."/>
            <person name="Nosek J."/>
            <person name="Gabaldon T."/>
        </authorList>
    </citation>
    <scope>NUCLEOTIDE SEQUENCE</scope>
    <source>
        <strain evidence="19">CBS2887</strain>
    </source>
</reference>
<dbReference type="Pfam" id="PF13959">
    <property type="entry name" value="CTE_SPB4"/>
    <property type="match status" value="1"/>
</dbReference>
<keyword evidence="6 13" id="KW-0347">Helicase</keyword>
<dbReference type="SMART" id="SM00490">
    <property type="entry name" value="HELICc"/>
    <property type="match status" value="1"/>
</dbReference>
<dbReference type="Pfam" id="PF23681">
    <property type="entry name" value="CTT_SPB4"/>
    <property type="match status" value="1"/>
</dbReference>
<dbReference type="Pfam" id="PF00271">
    <property type="entry name" value="Helicase_C"/>
    <property type="match status" value="1"/>
</dbReference>